<dbReference type="Proteomes" id="UP000317243">
    <property type="component" value="Unassembled WGS sequence"/>
</dbReference>
<sequence length="334" mass="37274">MNLSDFLATGIFFFLGLGLYRFFNPFGLSFGLPLPLTKQAGKIRLQADGSVTAPDASHYPIDCDMDLELRGGRMFRRAYSCFVWIFSEGSLKCCCFTHGAIEGSSIQNDWSVVRPVLLPLASTVSVLGVIAFRLLPLLPVVYVPVLELVVPDFIILPTERIDWVEYLPTCLVGYVLFVLFDVWAASGMSQQSRQAINIDAFAAVLLFPVFLLLVALVSGFKPDLLTSHSNAWLLVWVGWTLGVSLLWYVARSSRFFPSHSEFRKMERRLGAGNQNNPVGTKSGLDRILRRLEDAKIELAESGIEMPKSEVENLVAEIHCPFRFSLTPVLLTSWS</sequence>
<keyword evidence="1" id="KW-1133">Transmembrane helix</keyword>
<evidence type="ECO:0000313" key="2">
    <source>
        <dbReference type="EMBL" id="TWT41505.1"/>
    </source>
</evidence>
<dbReference type="AlphaFoldDB" id="A0A5C5VU97"/>
<keyword evidence="3" id="KW-1185">Reference proteome</keyword>
<reference evidence="2 3" key="1">
    <citation type="submission" date="2019-02" db="EMBL/GenBank/DDBJ databases">
        <title>Deep-cultivation of Planctomycetes and their phenomic and genomic characterization uncovers novel biology.</title>
        <authorList>
            <person name="Wiegand S."/>
            <person name="Jogler M."/>
            <person name="Boedeker C."/>
            <person name="Pinto D."/>
            <person name="Vollmers J."/>
            <person name="Rivas-Marin E."/>
            <person name="Kohn T."/>
            <person name="Peeters S.H."/>
            <person name="Heuer A."/>
            <person name="Rast P."/>
            <person name="Oberbeckmann S."/>
            <person name="Bunk B."/>
            <person name="Jeske O."/>
            <person name="Meyerdierks A."/>
            <person name="Storesund J.E."/>
            <person name="Kallscheuer N."/>
            <person name="Luecker S."/>
            <person name="Lage O.M."/>
            <person name="Pohl T."/>
            <person name="Merkel B.J."/>
            <person name="Hornburger P."/>
            <person name="Mueller R.-W."/>
            <person name="Bruemmer F."/>
            <person name="Labrenz M."/>
            <person name="Spormann A.M."/>
            <person name="Op Den Camp H."/>
            <person name="Overmann J."/>
            <person name="Amann R."/>
            <person name="Jetten M.S.M."/>
            <person name="Mascher T."/>
            <person name="Medema M.H."/>
            <person name="Devos D.P."/>
            <person name="Kaster A.-K."/>
            <person name="Ovreas L."/>
            <person name="Rohde M."/>
            <person name="Galperin M.Y."/>
            <person name="Jogler C."/>
        </authorList>
    </citation>
    <scope>NUCLEOTIDE SEQUENCE [LARGE SCALE GENOMIC DNA]</scope>
    <source>
        <strain evidence="2 3">KOR42</strain>
    </source>
</reference>
<evidence type="ECO:0000313" key="3">
    <source>
        <dbReference type="Proteomes" id="UP000317243"/>
    </source>
</evidence>
<comment type="caution">
    <text evidence="2">The sequence shown here is derived from an EMBL/GenBank/DDBJ whole genome shotgun (WGS) entry which is preliminary data.</text>
</comment>
<name>A0A5C5VU97_9PLAN</name>
<protein>
    <submittedName>
        <fullName evidence="2">Uncharacterized protein</fullName>
    </submittedName>
</protein>
<gene>
    <name evidence="2" type="ORF">KOR42_47760</name>
</gene>
<keyword evidence="1" id="KW-0472">Membrane</keyword>
<dbReference type="RefSeq" id="WP_146512102.1">
    <property type="nucleotide sequence ID" value="NZ_SIHI01000043.1"/>
</dbReference>
<feature type="transmembrane region" description="Helical" evidence="1">
    <location>
        <begin position="231"/>
        <end position="250"/>
    </location>
</feature>
<feature type="transmembrane region" description="Helical" evidence="1">
    <location>
        <begin position="116"/>
        <end position="143"/>
    </location>
</feature>
<dbReference type="EMBL" id="SIHI01000043">
    <property type="protein sequence ID" value="TWT41505.1"/>
    <property type="molecule type" value="Genomic_DNA"/>
</dbReference>
<feature type="transmembrane region" description="Helical" evidence="1">
    <location>
        <begin position="196"/>
        <end position="219"/>
    </location>
</feature>
<accession>A0A5C5VU97</accession>
<feature type="transmembrane region" description="Helical" evidence="1">
    <location>
        <begin position="6"/>
        <end position="23"/>
    </location>
</feature>
<organism evidence="2 3">
    <name type="scientific">Thalassoglobus neptunius</name>
    <dbReference type="NCBI Taxonomy" id="1938619"/>
    <lineage>
        <taxon>Bacteria</taxon>
        <taxon>Pseudomonadati</taxon>
        <taxon>Planctomycetota</taxon>
        <taxon>Planctomycetia</taxon>
        <taxon>Planctomycetales</taxon>
        <taxon>Planctomycetaceae</taxon>
        <taxon>Thalassoglobus</taxon>
    </lineage>
</organism>
<evidence type="ECO:0000256" key="1">
    <source>
        <dbReference type="SAM" id="Phobius"/>
    </source>
</evidence>
<proteinExistence type="predicted"/>
<keyword evidence="1" id="KW-0812">Transmembrane</keyword>
<feature type="transmembrane region" description="Helical" evidence="1">
    <location>
        <begin position="163"/>
        <end position="184"/>
    </location>
</feature>